<dbReference type="InterPro" id="IPR001723">
    <property type="entry name" value="Nuclear_hrmn_rcpt"/>
</dbReference>
<keyword evidence="3" id="KW-0862">Zinc</keyword>
<evidence type="ECO:0000256" key="6">
    <source>
        <dbReference type="ARBA" id="ARBA00023163"/>
    </source>
</evidence>
<dbReference type="Gene3D" id="1.10.565.10">
    <property type="entry name" value="Retinoid X Receptor"/>
    <property type="match status" value="1"/>
</dbReference>
<dbReference type="InterPro" id="IPR050234">
    <property type="entry name" value="Nuclear_hormone_rcpt_NR1"/>
</dbReference>
<dbReference type="SUPFAM" id="SSF57716">
    <property type="entry name" value="Glucocorticoid receptor-like (DNA-binding domain)"/>
    <property type="match status" value="1"/>
</dbReference>
<evidence type="ECO:0000256" key="9">
    <source>
        <dbReference type="SAM" id="MobiDB-lite"/>
    </source>
</evidence>
<evidence type="ECO:0000256" key="4">
    <source>
        <dbReference type="ARBA" id="ARBA00023015"/>
    </source>
</evidence>
<dbReference type="GO" id="GO:0008270">
    <property type="term" value="F:zinc ion binding"/>
    <property type="evidence" value="ECO:0007669"/>
    <property type="project" value="UniProtKB-KW"/>
</dbReference>
<keyword evidence="6" id="KW-0804">Transcription</keyword>
<dbReference type="AlphaFoldDB" id="A0A7R9KI86"/>
<dbReference type="InterPro" id="IPR001628">
    <property type="entry name" value="Znf_hrmn_rcpt"/>
</dbReference>
<reference evidence="12" key="1">
    <citation type="submission" date="2020-11" db="EMBL/GenBank/DDBJ databases">
        <authorList>
            <person name="Tran Van P."/>
        </authorList>
    </citation>
    <scope>NUCLEOTIDE SEQUENCE</scope>
</reference>
<dbReference type="PANTHER" id="PTHR24082">
    <property type="entry name" value="NUCLEAR HORMONE RECEPTOR"/>
    <property type="match status" value="1"/>
</dbReference>
<feature type="domain" description="Nuclear receptor" evidence="10">
    <location>
        <begin position="2"/>
        <end position="78"/>
    </location>
</feature>
<dbReference type="InterPro" id="IPR035500">
    <property type="entry name" value="NHR-like_dom_sf"/>
</dbReference>
<evidence type="ECO:0000313" key="13">
    <source>
        <dbReference type="Proteomes" id="UP000759131"/>
    </source>
</evidence>
<keyword evidence="13" id="KW-1185">Reference proteome</keyword>
<keyword evidence="8" id="KW-0539">Nucleus</keyword>
<keyword evidence="7" id="KW-0675">Receptor</keyword>
<dbReference type="PANTHER" id="PTHR24082:SF283">
    <property type="entry name" value="NUCLEAR HORMONE RECEPTOR HR96"/>
    <property type="match status" value="1"/>
</dbReference>
<feature type="compositionally biased region" description="Polar residues" evidence="9">
    <location>
        <begin position="93"/>
        <end position="108"/>
    </location>
</feature>
<dbReference type="Gene3D" id="3.30.50.10">
    <property type="entry name" value="Erythroid Transcription Factor GATA-1, subunit A"/>
    <property type="match status" value="1"/>
</dbReference>
<dbReference type="OrthoDB" id="6247587at2759"/>
<dbReference type="SMART" id="SM00430">
    <property type="entry name" value="HOLI"/>
    <property type="match status" value="1"/>
</dbReference>
<dbReference type="PROSITE" id="PS00031">
    <property type="entry name" value="NUCLEAR_REC_DBD_1"/>
    <property type="match status" value="1"/>
</dbReference>
<dbReference type="SUPFAM" id="SSF48508">
    <property type="entry name" value="Nuclear receptor ligand-binding domain"/>
    <property type="match status" value="1"/>
</dbReference>
<keyword evidence="1" id="KW-0479">Metal-binding</keyword>
<evidence type="ECO:0000256" key="5">
    <source>
        <dbReference type="ARBA" id="ARBA00023125"/>
    </source>
</evidence>
<dbReference type="PROSITE" id="PS51030">
    <property type="entry name" value="NUCLEAR_REC_DBD_2"/>
    <property type="match status" value="1"/>
</dbReference>
<sequence length="421" mass="48396">MSTTCCVCGDTKQIGRNFGAITCESCKAFFRRNAFKNIMLNCFSGGKCIVNVNNRRVCPKCRLEKCFSSGMKTELMRSLAENEKRKNKRQKVDTNGANSTPMSGGTSDESQEQVMAEEVEEVVDNENECQEIDNLIRDPLNITDDELFQHVMDIKSLSDSNDDLINDIKQRVGKYSTLPMVRVITDYEGINQLERRRIDDLLNASSVFNYVIPSDGIVYQNDHGLNKQLYQQLYKAQQHNSRAIDVVNFTKRLEGFTKCCADDQLSLVKYGCVELIYLRGFNISHSLAQCVHIFMMLLQDSETDVYYLFKKFADKFVPNFDDDMIIANLLTAIILFNPNRKGLTHKVSIKLEQQLYIYLLQRYLLLKYGSESQIRLQALMTGLTDLRIATELHKHNKMCVNHENHELAHDFGQLSREIHEL</sequence>
<dbReference type="EMBL" id="CAJPIZ010001703">
    <property type="protein sequence ID" value="CAG2103949.1"/>
    <property type="molecule type" value="Genomic_DNA"/>
</dbReference>
<protein>
    <submittedName>
        <fullName evidence="12">Uncharacterized protein</fullName>
    </submittedName>
</protein>
<dbReference type="EMBL" id="OC856278">
    <property type="protein sequence ID" value="CAD7623519.1"/>
    <property type="molecule type" value="Genomic_DNA"/>
</dbReference>
<evidence type="ECO:0000256" key="1">
    <source>
        <dbReference type="ARBA" id="ARBA00022723"/>
    </source>
</evidence>
<dbReference type="GO" id="GO:0045944">
    <property type="term" value="P:positive regulation of transcription by RNA polymerase II"/>
    <property type="evidence" value="ECO:0007669"/>
    <property type="project" value="TreeGrafter"/>
</dbReference>
<dbReference type="PROSITE" id="PS51843">
    <property type="entry name" value="NR_LBD"/>
    <property type="match status" value="1"/>
</dbReference>
<dbReference type="PRINTS" id="PR00398">
    <property type="entry name" value="STRDHORMONER"/>
</dbReference>
<evidence type="ECO:0000259" key="11">
    <source>
        <dbReference type="PROSITE" id="PS51843"/>
    </source>
</evidence>
<dbReference type="Pfam" id="PF00105">
    <property type="entry name" value="zf-C4"/>
    <property type="match status" value="1"/>
</dbReference>
<accession>A0A7R9KI86</accession>
<feature type="domain" description="NR LBD" evidence="11">
    <location>
        <begin position="210"/>
        <end position="419"/>
    </location>
</feature>
<evidence type="ECO:0000256" key="2">
    <source>
        <dbReference type="ARBA" id="ARBA00022771"/>
    </source>
</evidence>
<dbReference type="GO" id="GO:0000978">
    <property type="term" value="F:RNA polymerase II cis-regulatory region sequence-specific DNA binding"/>
    <property type="evidence" value="ECO:0007669"/>
    <property type="project" value="TreeGrafter"/>
</dbReference>
<evidence type="ECO:0000256" key="7">
    <source>
        <dbReference type="ARBA" id="ARBA00023170"/>
    </source>
</evidence>
<evidence type="ECO:0000259" key="10">
    <source>
        <dbReference type="PROSITE" id="PS51030"/>
    </source>
</evidence>
<dbReference type="InterPro" id="IPR000536">
    <property type="entry name" value="Nucl_hrmn_rcpt_lig-bd"/>
</dbReference>
<name>A0A7R9KI86_9ACAR</name>
<dbReference type="GO" id="GO:0004879">
    <property type="term" value="F:nuclear receptor activity"/>
    <property type="evidence" value="ECO:0007669"/>
    <property type="project" value="TreeGrafter"/>
</dbReference>
<keyword evidence="4" id="KW-0805">Transcription regulation</keyword>
<dbReference type="GO" id="GO:0030154">
    <property type="term" value="P:cell differentiation"/>
    <property type="evidence" value="ECO:0007669"/>
    <property type="project" value="TreeGrafter"/>
</dbReference>
<dbReference type="PRINTS" id="PR00047">
    <property type="entry name" value="STROIDFINGER"/>
</dbReference>
<keyword evidence="5" id="KW-0238">DNA-binding</keyword>
<gene>
    <name evidence="12" type="ORF">OSB1V03_LOCUS3974</name>
</gene>
<proteinExistence type="predicted"/>
<evidence type="ECO:0000313" key="12">
    <source>
        <dbReference type="EMBL" id="CAD7623519.1"/>
    </source>
</evidence>
<dbReference type="SMART" id="SM00399">
    <property type="entry name" value="ZnF_C4"/>
    <property type="match status" value="1"/>
</dbReference>
<keyword evidence="2" id="KW-0863">Zinc-finger</keyword>
<dbReference type="Proteomes" id="UP000759131">
    <property type="component" value="Unassembled WGS sequence"/>
</dbReference>
<dbReference type="InterPro" id="IPR013088">
    <property type="entry name" value="Znf_NHR/GATA"/>
</dbReference>
<evidence type="ECO:0000256" key="3">
    <source>
        <dbReference type="ARBA" id="ARBA00022833"/>
    </source>
</evidence>
<organism evidence="12">
    <name type="scientific">Medioppia subpectinata</name>
    <dbReference type="NCBI Taxonomy" id="1979941"/>
    <lineage>
        <taxon>Eukaryota</taxon>
        <taxon>Metazoa</taxon>
        <taxon>Ecdysozoa</taxon>
        <taxon>Arthropoda</taxon>
        <taxon>Chelicerata</taxon>
        <taxon>Arachnida</taxon>
        <taxon>Acari</taxon>
        <taxon>Acariformes</taxon>
        <taxon>Sarcoptiformes</taxon>
        <taxon>Oribatida</taxon>
        <taxon>Brachypylina</taxon>
        <taxon>Oppioidea</taxon>
        <taxon>Oppiidae</taxon>
        <taxon>Medioppia</taxon>
    </lineage>
</organism>
<dbReference type="GO" id="GO:0000122">
    <property type="term" value="P:negative regulation of transcription by RNA polymerase II"/>
    <property type="evidence" value="ECO:0007669"/>
    <property type="project" value="TreeGrafter"/>
</dbReference>
<evidence type="ECO:0000256" key="8">
    <source>
        <dbReference type="ARBA" id="ARBA00023242"/>
    </source>
</evidence>
<feature type="region of interest" description="Disordered" evidence="9">
    <location>
        <begin position="80"/>
        <end position="116"/>
    </location>
</feature>
<feature type="non-terminal residue" evidence="12">
    <location>
        <position position="1"/>
    </location>
</feature>